<dbReference type="Pfam" id="PF05426">
    <property type="entry name" value="Alginate_lyase"/>
    <property type="match status" value="1"/>
</dbReference>
<keyword evidence="5" id="KW-1185">Reference proteome</keyword>
<evidence type="ECO:0000259" key="3">
    <source>
        <dbReference type="Pfam" id="PF05426"/>
    </source>
</evidence>
<evidence type="ECO:0000313" key="4">
    <source>
        <dbReference type="EMBL" id="MBH0237516.1"/>
    </source>
</evidence>
<organism evidence="4 5">
    <name type="scientific">Methylobrevis albus</name>
    <dbReference type="NCBI Taxonomy" id="2793297"/>
    <lineage>
        <taxon>Bacteria</taxon>
        <taxon>Pseudomonadati</taxon>
        <taxon>Pseudomonadota</taxon>
        <taxon>Alphaproteobacteria</taxon>
        <taxon>Hyphomicrobiales</taxon>
        <taxon>Pleomorphomonadaceae</taxon>
        <taxon>Methylobrevis</taxon>
    </lineage>
</organism>
<dbReference type="InterPro" id="IPR008929">
    <property type="entry name" value="Chondroitin_lyas"/>
</dbReference>
<dbReference type="SUPFAM" id="SSF48230">
    <property type="entry name" value="Chondroitin AC/alginate lyase"/>
    <property type="match status" value="1"/>
</dbReference>
<dbReference type="RefSeq" id="WP_197310615.1">
    <property type="nucleotide sequence ID" value="NZ_JADZLT010000046.1"/>
</dbReference>
<reference evidence="4" key="1">
    <citation type="submission" date="2020-12" db="EMBL/GenBank/DDBJ databases">
        <title>Methylobrevis albus sp. nov., isolated from fresh water lack sediment.</title>
        <authorList>
            <person name="Zou Q."/>
        </authorList>
    </citation>
    <scope>NUCLEOTIDE SEQUENCE</scope>
    <source>
        <strain evidence="4">L22</strain>
    </source>
</reference>
<dbReference type="Proteomes" id="UP000631694">
    <property type="component" value="Unassembled WGS sequence"/>
</dbReference>
<evidence type="ECO:0000256" key="2">
    <source>
        <dbReference type="ARBA" id="ARBA00023239"/>
    </source>
</evidence>
<dbReference type="GO" id="GO:0042597">
    <property type="term" value="C:periplasmic space"/>
    <property type="evidence" value="ECO:0007669"/>
    <property type="project" value="InterPro"/>
</dbReference>
<comment type="caution">
    <text evidence="4">The sequence shown here is derived from an EMBL/GenBank/DDBJ whole genome shotgun (WGS) entry which is preliminary data.</text>
</comment>
<evidence type="ECO:0000256" key="1">
    <source>
        <dbReference type="ARBA" id="ARBA00022729"/>
    </source>
</evidence>
<feature type="domain" description="Alginate lyase" evidence="3">
    <location>
        <begin position="174"/>
        <end position="280"/>
    </location>
</feature>
<dbReference type="EMBL" id="JADZLT010000046">
    <property type="protein sequence ID" value="MBH0237516.1"/>
    <property type="molecule type" value="Genomic_DNA"/>
</dbReference>
<keyword evidence="2 4" id="KW-0456">Lyase</keyword>
<protein>
    <submittedName>
        <fullName evidence="4">Alginate lyase family protein</fullName>
    </submittedName>
</protein>
<proteinExistence type="predicted"/>
<evidence type="ECO:0000313" key="5">
    <source>
        <dbReference type="Proteomes" id="UP000631694"/>
    </source>
</evidence>
<gene>
    <name evidence="4" type="ORF">I5731_06750</name>
</gene>
<dbReference type="AlphaFoldDB" id="A0A931I239"/>
<dbReference type="Gene3D" id="1.50.10.100">
    <property type="entry name" value="Chondroitin AC/alginate lyase"/>
    <property type="match status" value="1"/>
</dbReference>
<dbReference type="GO" id="GO:0016829">
    <property type="term" value="F:lyase activity"/>
    <property type="evidence" value="ECO:0007669"/>
    <property type="project" value="UniProtKB-KW"/>
</dbReference>
<dbReference type="InterPro" id="IPR008397">
    <property type="entry name" value="Alginate_lyase_dom"/>
</dbReference>
<keyword evidence="1" id="KW-0732">Signal</keyword>
<name>A0A931I239_9HYPH</name>
<sequence>MSLGRSSEVPTLDAGPAPRPLTHPGAVLLRPDAVVDWPVAGWCHEPPGLADWVIATAPTPGAARPDEAWLWHANYALMTSAATAAVSPDGAGRFTALTAALLGSHTLDLAPGTPVPAQFVVVRTLAALVTGAGLAFRTPAARAKFLGAHGAAIGDLVERQVGRLPPAGPADPLSRRNNHSLQRGLVLAAWGAFTGDAAAFELGLGAYRATLPTIGADGHLANEALRGASAAWYSNLAVMLMTTIAHIAAVQGVDLVRETVAGRGLDEAVGFVLAAIDNPALLHRHAARNLYPHPQHGTDPFATDLGFVDGYHRSRHYLAWVPVYASLAPDSRHLPALTALYRRHTAYFPPVIEYAGGQVFAFVRPIAPW</sequence>
<accession>A0A931I239</accession>